<dbReference type="EMBL" id="UGPN01000002">
    <property type="protein sequence ID" value="STY61525.1"/>
    <property type="molecule type" value="Genomic_DNA"/>
</dbReference>
<accession>A0A378N1K3</accession>
<proteinExistence type="predicted"/>
<name>A0A378N1K3_MANHA</name>
<reference evidence="2 3" key="1">
    <citation type="submission" date="2018-06" db="EMBL/GenBank/DDBJ databases">
        <authorList>
            <consortium name="Pathogen Informatics"/>
            <person name="Doyle S."/>
        </authorList>
    </citation>
    <scope>NUCLEOTIDE SEQUENCE [LARGE SCALE GENOMIC DNA]</scope>
    <source>
        <strain evidence="2 3">NCTC10638</strain>
    </source>
</reference>
<dbReference type="InterPro" id="IPR052042">
    <property type="entry name" value="Tail_sheath_structural"/>
</dbReference>
<dbReference type="InterPro" id="IPR054564">
    <property type="entry name" value="Gp18_domIII_N"/>
</dbReference>
<dbReference type="Proteomes" id="UP000254802">
    <property type="component" value="Unassembled WGS sequence"/>
</dbReference>
<dbReference type="PANTHER" id="PTHR35861:SF1">
    <property type="entry name" value="PHAGE TAIL SHEATH PROTEIN"/>
    <property type="match status" value="1"/>
</dbReference>
<feature type="domain" description="Tail sheath protein Gp18-like" evidence="1">
    <location>
        <begin position="28"/>
        <end position="87"/>
    </location>
</feature>
<dbReference type="PANTHER" id="PTHR35861">
    <property type="match status" value="1"/>
</dbReference>
<gene>
    <name evidence="2" type="ORF">NCTC10638_02742</name>
</gene>
<dbReference type="AlphaFoldDB" id="A0A378N1K3"/>
<sequence>MSILDTYLHGVEVVEVNAGGVTISTAATSVIGVVCTGDQADAETFPLNTPVLITNPLNYLEKAGSTGTLRRTLNSIGSIVKTPTVIVRVAESDDSDTLTANIVGTQENGKFTGIKALLTAQSTVFVKPKLLCVPQHDNQAVATELLAVAKKLNAFAFISTTGQPPRNKPMLIAKTSPA</sequence>
<dbReference type="Pfam" id="PF22671">
    <property type="entry name" value="Gp18_domIII_N"/>
    <property type="match status" value="1"/>
</dbReference>
<protein>
    <submittedName>
        <fullName evidence="2">Phage tail sheath protein</fullName>
    </submittedName>
</protein>
<evidence type="ECO:0000313" key="3">
    <source>
        <dbReference type="Proteomes" id="UP000254802"/>
    </source>
</evidence>
<evidence type="ECO:0000259" key="1">
    <source>
        <dbReference type="Pfam" id="PF22671"/>
    </source>
</evidence>
<evidence type="ECO:0000313" key="2">
    <source>
        <dbReference type="EMBL" id="STY61525.1"/>
    </source>
</evidence>
<organism evidence="2 3">
    <name type="scientific">Mannheimia haemolytica</name>
    <name type="common">Pasteurella haemolytica</name>
    <dbReference type="NCBI Taxonomy" id="75985"/>
    <lineage>
        <taxon>Bacteria</taxon>
        <taxon>Pseudomonadati</taxon>
        <taxon>Pseudomonadota</taxon>
        <taxon>Gammaproteobacteria</taxon>
        <taxon>Pasteurellales</taxon>
        <taxon>Pasteurellaceae</taxon>
        <taxon>Mannheimia</taxon>
    </lineage>
</organism>